<name>A0A5B7G940_PORTR</name>
<reference evidence="2 3" key="1">
    <citation type="submission" date="2019-05" db="EMBL/GenBank/DDBJ databases">
        <title>Another draft genome of Portunus trituberculatus and its Hox gene families provides insights of decapod evolution.</title>
        <authorList>
            <person name="Jeong J.-H."/>
            <person name="Song I."/>
            <person name="Kim S."/>
            <person name="Choi T."/>
            <person name="Kim D."/>
            <person name="Ryu S."/>
            <person name="Kim W."/>
        </authorList>
    </citation>
    <scope>NUCLEOTIDE SEQUENCE [LARGE SCALE GENOMIC DNA]</scope>
    <source>
        <tissue evidence="2">Muscle</tissue>
    </source>
</reference>
<evidence type="ECO:0000313" key="2">
    <source>
        <dbReference type="EMBL" id="MPC53618.1"/>
    </source>
</evidence>
<organism evidence="2 3">
    <name type="scientific">Portunus trituberculatus</name>
    <name type="common">Swimming crab</name>
    <name type="synonym">Neptunus trituberculatus</name>
    <dbReference type="NCBI Taxonomy" id="210409"/>
    <lineage>
        <taxon>Eukaryota</taxon>
        <taxon>Metazoa</taxon>
        <taxon>Ecdysozoa</taxon>
        <taxon>Arthropoda</taxon>
        <taxon>Crustacea</taxon>
        <taxon>Multicrustacea</taxon>
        <taxon>Malacostraca</taxon>
        <taxon>Eumalacostraca</taxon>
        <taxon>Eucarida</taxon>
        <taxon>Decapoda</taxon>
        <taxon>Pleocyemata</taxon>
        <taxon>Brachyura</taxon>
        <taxon>Eubrachyura</taxon>
        <taxon>Portunoidea</taxon>
        <taxon>Portunidae</taxon>
        <taxon>Portuninae</taxon>
        <taxon>Portunus</taxon>
    </lineage>
</organism>
<feature type="region of interest" description="Disordered" evidence="1">
    <location>
        <begin position="1"/>
        <end position="32"/>
    </location>
</feature>
<evidence type="ECO:0000313" key="3">
    <source>
        <dbReference type="Proteomes" id="UP000324222"/>
    </source>
</evidence>
<dbReference type="AlphaFoldDB" id="A0A5B7G940"/>
<evidence type="ECO:0000256" key="1">
    <source>
        <dbReference type="SAM" id="MobiDB-lite"/>
    </source>
</evidence>
<comment type="caution">
    <text evidence="2">The sequence shown here is derived from an EMBL/GenBank/DDBJ whole genome shotgun (WGS) entry which is preliminary data.</text>
</comment>
<gene>
    <name evidence="2" type="ORF">E2C01_047519</name>
</gene>
<keyword evidence="3" id="KW-1185">Reference proteome</keyword>
<proteinExistence type="predicted"/>
<dbReference type="Proteomes" id="UP000324222">
    <property type="component" value="Unassembled WGS sequence"/>
</dbReference>
<dbReference type="EMBL" id="VSRR010011767">
    <property type="protein sequence ID" value="MPC53618.1"/>
    <property type="molecule type" value="Genomic_DNA"/>
</dbReference>
<sequence>MCAKKKFTPAAETTRVQGAEAAAGPPTTPSGKFAAVKTTSLRNVGITALPDCFYLAHLLFPSHRCHLHATALVGRGVQVALDPRRSGGRGRRSVPGFAAWVCPE</sequence>
<protein>
    <submittedName>
        <fullName evidence="2">Uncharacterized protein</fullName>
    </submittedName>
</protein>
<accession>A0A5B7G940</accession>